<dbReference type="Gene3D" id="3.40.50.300">
    <property type="entry name" value="P-loop containing nucleotide triphosphate hydrolases"/>
    <property type="match status" value="2"/>
</dbReference>
<comment type="catalytic activity">
    <reaction evidence="6">
        <text>Couples ATP hydrolysis with the unwinding of duplex DNA by translocating in the 3'-5' direction.</text>
        <dbReference type="EC" id="5.6.2.4"/>
    </reaction>
</comment>
<protein>
    <recommendedName>
        <fullName evidence="7">DNA 3'-5' helicase</fullName>
        <ecNumber evidence="7">5.6.2.4</ecNumber>
    </recommendedName>
</protein>
<dbReference type="PROSITE" id="PS51198">
    <property type="entry name" value="UVRD_HELICASE_ATP_BIND"/>
    <property type="match status" value="1"/>
</dbReference>
<dbReference type="InterPro" id="IPR014017">
    <property type="entry name" value="DNA_helicase_UvrD-like_C"/>
</dbReference>
<dbReference type="PANTHER" id="PTHR11070:SF45">
    <property type="entry name" value="DNA 3'-5' HELICASE"/>
    <property type="match status" value="1"/>
</dbReference>
<evidence type="ECO:0000256" key="1">
    <source>
        <dbReference type="ARBA" id="ARBA00022741"/>
    </source>
</evidence>
<keyword evidence="3 9" id="KW-0347">Helicase</keyword>
<organism evidence="11 12">
    <name type="scientific">Nocardiopsis coralli</name>
    <dbReference type="NCBI Taxonomy" id="2772213"/>
    <lineage>
        <taxon>Bacteria</taxon>
        <taxon>Bacillati</taxon>
        <taxon>Actinomycetota</taxon>
        <taxon>Actinomycetes</taxon>
        <taxon>Streptosporangiales</taxon>
        <taxon>Nocardiopsidaceae</taxon>
        <taxon>Nocardiopsis</taxon>
    </lineage>
</organism>
<dbReference type="PANTHER" id="PTHR11070">
    <property type="entry name" value="UVRD / RECB / PCRA DNA HELICASE FAMILY MEMBER"/>
    <property type="match status" value="1"/>
</dbReference>
<dbReference type="InterPro" id="IPR014016">
    <property type="entry name" value="UvrD-like_ATP-bd"/>
</dbReference>
<evidence type="ECO:0000256" key="5">
    <source>
        <dbReference type="ARBA" id="ARBA00023235"/>
    </source>
</evidence>
<evidence type="ECO:0000313" key="12">
    <source>
        <dbReference type="Proteomes" id="UP000806528"/>
    </source>
</evidence>
<dbReference type="InterPro" id="IPR027417">
    <property type="entry name" value="P-loop_NTPase"/>
</dbReference>
<dbReference type="Pfam" id="PF13361">
    <property type="entry name" value="UvrD_C"/>
    <property type="match status" value="1"/>
</dbReference>
<proteinExistence type="predicted"/>
<gene>
    <name evidence="11" type="ORF">IDM40_22075</name>
</gene>
<evidence type="ECO:0000256" key="4">
    <source>
        <dbReference type="ARBA" id="ARBA00022840"/>
    </source>
</evidence>
<dbReference type="RefSeq" id="WP_193123953.1">
    <property type="nucleotide sequence ID" value="NZ_JADBGI010000023.1"/>
</dbReference>
<evidence type="ECO:0000259" key="10">
    <source>
        <dbReference type="PROSITE" id="PS51198"/>
    </source>
</evidence>
<dbReference type="SUPFAM" id="SSF52540">
    <property type="entry name" value="P-loop containing nucleoside triphosphate hydrolases"/>
    <property type="match status" value="1"/>
</dbReference>
<comment type="caution">
    <text evidence="11">The sequence shown here is derived from an EMBL/GenBank/DDBJ whole genome shotgun (WGS) entry which is preliminary data.</text>
</comment>
<evidence type="ECO:0000256" key="2">
    <source>
        <dbReference type="ARBA" id="ARBA00022801"/>
    </source>
</evidence>
<dbReference type="Proteomes" id="UP000806528">
    <property type="component" value="Unassembled WGS sequence"/>
</dbReference>
<comment type="catalytic activity">
    <reaction evidence="8">
        <text>ATP + H2O = ADP + phosphate + H(+)</text>
        <dbReference type="Rhea" id="RHEA:13065"/>
        <dbReference type="ChEBI" id="CHEBI:15377"/>
        <dbReference type="ChEBI" id="CHEBI:15378"/>
        <dbReference type="ChEBI" id="CHEBI:30616"/>
        <dbReference type="ChEBI" id="CHEBI:43474"/>
        <dbReference type="ChEBI" id="CHEBI:456216"/>
        <dbReference type="EC" id="5.6.2.4"/>
    </reaction>
</comment>
<feature type="binding site" evidence="9">
    <location>
        <begin position="266"/>
        <end position="273"/>
    </location>
    <ligand>
        <name>ATP</name>
        <dbReference type="ChEBI" id="CHEBI:30616"/>
    </ligand>
</feature>
<feature type="domain" description="UvrD-like helicase ATP-binding" evidence="10">
    <location>
        <begin position="245"/>
        <end position="545"/>
    </location>
</feature>
<name>A0ABR9PBY4_9ACTN</name>
<sequence length="730" mass="81131">MPQLAIAKDFLQTYAALDKKLRKGVDDALDKFADTFYAGGHLEKLESACDPRWRTLRINLNHRGIVLAPENGDLYLLVTVLPHNEAYRYIRNRRPSVNQVLGVLEFRDESAMHAVSNALAPTVGDSGGALFAGVPDKHFTQLGIDEETLRIARLLPDESHLDSYGQSLPKPQHDALTALASGMTPDEAWTQISRDLVEKVEPGTVDPDDLATAIRRSPDQAVFVEGPEELRELLDHPFDVWRTFLHPRQVRIARKKQYSGPVMVTGGAGTGKTVTALHRIAHLTERYVDTGTGTDGDSDQLSLPLEQDTAPKAQTRAPEKPILFTTFTKTLDAALQAQVNLLVPDEERRRLVDVRNIDKIAYQVVRKAHGKPDMKFANALAPRWDAHAAGLDVSGRFLLEEWEHVVLAQDLRTEREYMEAGRRGRGRANRLGEQQKRQVWAAILAATQEMREHNQWIFTSLAAEAADLLERTGERLYRHIVVDESQDLHPAKWRLVRALVDEGPDDLFIAGDPHQRIYDHHVSMARVGVNVRGRSHRLTVSYRSTQEILNWAVGVLGTAPVEGFDGVRSTLQDYGSPLHGRRPVLRGHGSAEEELDELVRTVEGWLRDGVEPDAIGIAARSDALVRKARSALTEAGIETCALAENSGVRVGTMHSMKGLEFRCVAVVSVGAEHLPDLAHVTDASEDAVAHAHDLQRERNLLFVACTRARDSLHVSYSGEPSPFLPRASHY</sequence>
<accession>A0ABR9PBY4</accession>
<evidence type="ECO:0000313" key="11">
    <source>
        <dbReference type="EMBL" id="MBE3001358.1"/>
    </source>
</evidence>
<keyword evidence="4 9" id="KW-0067">ATP-binding</keyword>
<keyword evidence="2 9" id="KW-0378">Hydrolase</keyword>
<keyword evidence="5" id="KW-0413">Isomerase</keyword>
<dbReference type="Pfam" id="PF00580">
    <property type="entry name" value="UvrD-helicase"/>
    <property type="match status" value="1"/>
</dbReference>
<dbReference type="EC" id="5.6.2.4" evidence="7"/>
<dbReference type="EMBL" id="JADBGI010000023">
    <property type="protein sequence ID" value="MBE3001358.1"/>
    <property type="molecule type" value="Genomic_DNA"/>
</dbReference>
<evidence type="ECO:0000256" key="3">
    <source>
        <dbReference type="ARBA" id="ARBA00022806"/>
    </source>
</evidence>
<evidence type="ECO:0000256" key="8">
    <source>
        <dbReference type="ARBA" id="ARBA00048988"/>
    </source>
</evidence>
<evidence type="ECO:0000256" key="9">
    <source>
        <dbReference type="PROSITE-ProRule" id="PRU00560"/>
    </source>
</evidence>
<keyword evidence="12" id="KW-1185">Reference proteome</keyword>
<evidence type="ECO:0000256" key="6">
    <source>
        <dbReference type="ARBA" id="ARBA00034617"/>
    </source>
</evidence>
<evidence type="ECO:0000256" key="7">
    <source>
        <dbReference type="ARBA" id="ARBA00034808"/>
    </source>
</evidence>
<reference evidence="11 12" key="1">
    <citation type="submission" date="2020-09" db="EMBL/GenBank/DDBJ databases">
        <title>Diversity and distribution of actinomycetes associated with coral in the coast of Hainan.</title>
        <authorList>
            <person name="Li F."/>
        </authorList>
    </citation>
    <scope>NUCLEOTIDE SEQUENCE [LARGE SCALE GENOMIC DNA]</scope>
    <source>
        <strain evidence="11 12">HNM0947</strain>
    </source>
</reference>
<keyword evidence="1 9" id="KW-0547">Nucleotide-binding</keyword>
<dbReference type="InterPro" id="IPR000212">
    <property type="entry name" value="DNA_helicase_UvrD/REP"/>
</dbReference>